<evidence type="ECO:0000256" key="8">
    <source>
        <dbReference type="ARBA" id="ARBA00022842"/>
    </source>
</evidence>
<dbReference type="GO" id="GO:0052381">
    <property type="term" value="F:tRNA dimethylallyltransferase activity"/>
    <property type="evidence" value="ECO:0007669"/>
    <property type="project" value="UniProtKB-UniRule"/>
</dbReference>
<dbReference type="Proteomes" id="UP000676194">
    <property type="component" value="Chromosome"/>
</dbReference>
<evidence type="ECO:0000256" key="13">
    <source>
        <dbReference type="RuleBase" id="RU003785"/>
    </source>
</evidence>
<dbReference type="AlphaFoldDB" id="A0A8E6EVL4"/>
<keyword evidence="4 10" id="KW-0808">Transferase</keyword>
<evidence type="ECO:0000256" key="10">
    <source>
        <dbReference type="HAMAP-Rule" id="MF_00185"/>
    </source>
</evidence>
<feature type="region of interest" description="Interaction with substrate tRNA" evidence="10">
    <location>
        <begin position="162"/>
        <end position="166"/>
    </location>
</feature>
<dbReference type="SUPFAM" id="SSF52540">
    <property type="entry name" value="P-loop containing nucleoside triphosphate hydrolases"/>
    <property type="match status" value="2"/>
</dbReference>
<dbReference type="Pfam" id="PF01715">
    <property type="entry name" value="IPPT"/>
    <property type="match status" value="1"/>
</dbReference>
<accession>A0A8E6EVL4</accession>
<reference evidence="14" key="1">
    <citation type="submission" date="2021-05" db="EMBL/GenBank/DDBJ databases">
        <title>Complete genome sequence of the cellulolytic planctomycete Telmatocola sphagniphila SP2T and characterization of the first cellulase from planctomycetes.</title>
        <authorList>
            <person name="Rakitin A.L."/>
            <person name="Beletsky A.V."/>
            <person name="Naumoff D.G."/>
            <person name="Kulichevskaya I.S."/>
            <person name="Mardanov A.V."/>
            <person name="Ravin N.V."/>
            <person name="Dedysh S.N."/>
        </authorList>
    </citation>
    <scope>NUCLEOTIDE SEQUENCE</scope>
    <source>
        <strain evidence="14">SP2T</strain>
    </source>
</reference>
<comment type="catalytic activity">
    <reaction evidence="9 10 11">
        <text>adenosine(37) in tRNA + dimethylallyl diphosphate = N(6)-dimethylallyladenosine(37) in tRNA + diphosphate</text>
        <dbReference type="Rhea" id="RHEA:26482"/>
        <dbReference type="Rhea" id="RHEA-COMP:10162"/>
        <dbReference type="Rhea" id="RHEA-COMP:10375"/>
        <dbReference type="ChEBI" id="CHEBI:33019"/>
        <dbReference type="ChEBI" id="CHEBI:57623"/>
        <dbReference type="ChEBI" id="CHEBI:74411"/>
        <dbReference type="ChEBI" id="CHEBI:74415"/>
        <dbReference type="EC" id="2.5.1.75"/>
    </reaction>
</comment>
<dbReference type="InterPro" id="IPR039657">
    <property type="entry name" value="Dimethylallyltransferase"/>
</dbReference>
<dbReference type="RefSeq" id="WP_213497642.1">
    <property type="nucleotide sequence ID" value="NZ_CP074694.1"/>
</dbReference>
<dbReference type="NCBIfam" id="TIGR00174">
    <property type="entry name" value="miaA"/>
    <property type="match status" value="1"/>
</dbReference>
<feature type="site" description="Interaction with substrate tRNA" evidence="10">
    <location>
        <position position="126"/>
    </location>
</feature>
<feature type="region of interest" description="Interaction with substrate tRNA" evidence="10">
    <location>
        <begin position="38"/>
        <end position="41"/>
    </location>
</feature>
<dbReference type="GO" id="GO:0006400">
    <property type="term" value="P:tRNA modification"/>
    <property type="evidence" value="ECO:0007669"/>
    <property type="project" value="TreeGrafter"/>
</dbReference>
<organism evidence="14 15">
    <name type="scientific">Telmatocola sphagniphila</name>
    <dbReference type="NCBI Taxonomy" id="1123043"/>
    <lineage>
        <taxon>Bacteria</taxon>
        <taxon>Pseudomonadati</taxon>
        <taxon>Planctomycetota</taxon>
        <taxon>Planctomycetia</taxon>
        <taxon>Gemmatales</taxon>
        <taxon>Gemmataceae</taxon>
    </lineage>
</organism>
<keyword evidence="7 10" id="KW-0067">ATP-binding</keyword>
<evidence type="ECO:0000313" key="14">
    <source>
        <dbReference type="EMBL" id="QVL32752.1"/>
    </source>
</evidence>
<dbReference type="FunFam" id="1.10.20.140:FF:000001">
    <property type="entry name" value="tRNA dimethylallyltransferase"/>
    <property type="match status" value="1"/>
</dbReference>
<keyword evidence="8 10" id="KW-0460">Magnesium</keyword>
<evidence type="ECO:0000256" key="6">
    <source>
        <dbReference type="ARBA" id="ARBA00022741"/>
    </source>
</evidence>
<evidence type="ECO:0000256" key="11">
    <source>
        <dbReference type="RuleBase" id="RU003783"/>
    </source>
</evidence>
<dbReference type="HAMAP" id="MF_00185">
    <property type="entry name" value="IPP_trans"/>
    <property type="match status" value="1"/>
</dbReference>
<feature type="binding site" evidence="10">
    <location>
        <begin position="13"/>
        <end position="20"/>
    </location>
    <ligand>
        <name>ATP</name>
        <dbReference type="ChEBI" id="CHEBI:30616"/>
    </ligand>
</feature>
<comment type="function">
    <text evidence="2 10 12">Catalyzes the transfer of a dimethylallyl group onto the adenine at position 37 in tRNAs that read codons beginning with uridine, leading to the formation of N6-(dimethylallyl)adenosine (i(6)A).</text>
</comment>
<dbReference type="InterPro" id="IPR018022">
    <property type="entry name" value="IPT"/>
</dbReference>
<comment type="similarity">
    <text evidence="3 10 13">Belongs to the IPP transferase family.</text>
</comment>
<evidence type="ECO:0000256" key="3">
    <source>
        <dbReference type="ARBA" id="ARBA00005842"/>
    </source>
</evidence>
<dbReference type="PANTHER" id="PTHR11088">
    <property type="entry name" value="TRNA DIMETHYLALLYLTRANSFERASE"/>
    <property type="match status" value="1"/>
</dbReference>
<protein>
    <recommendedName>
        <fullName evidence="10">tRNA dimethylallyltransferase</fullName>
        <ecNumber evidence="10">2.5.1.75</ecNumber>
    </recommendedName>
    <alternativeName>
        <fullName evidence="10">Dimethylallyl diphosphate:tRNA dimethylallyltransferase</fullName>
        <shortName evidence="10">DMAPP:tRNA dimethylallyltransferase</shortName>
        <shortName evidence="10">DMATase</shortName>
    </alternativeName>
    <alternativeName>
        <fullName evidence="10">Isopentenyl-diphosphate:tRNA isopentenyltransferase</fullName>
        <shortName evidence="10">IPP transferase</shortName>
        <shortName evidence="10">IPPT</shortName>
        <shortName evidence="10">IPTase</shortName>
    </alternativeName>
</protein>
<evidence type="ECO:0000256" key="2">
    <source>
        <dbReference type="ARBA" id="ARBA00003213"/>
    </source>
</evidence>
<evidence type="ECO:0000256" key="5">
    <source>
        <dbReference type="ARBA" id="ARBA00022694"/>
    </source>
</evidence>
<keyword evidence="15" id="KW-1185">Reference proteome</keyword>
<dbReference type="KEGG" id="tsph:KIH39_02195"/>
<dbReference type="PANTHER" id="PTHR11088:SF60">
    <property type="entry name" value="TRNA DIMETHYLALLYLTRANSFERASE"/>
    <property type="match status" value="1"/>
</dbReference>
<keyword evidence="6 10" id="KW-0547">Nucleotide-binding</keyword>
<feature type="site" description="Interaction with substrate tRNA" evidence="10">
    <location>
        <position position="104"/>
    </location>
</feature>
<dbReference type="InterPro" id="IPR027417">
    <property type="entry name" value="P-loop_NTPase"/>
</dbReference>
<dbReference type="GO" id="GO:0005524">
    <property type="term" value="F:ATP binding"/>
    <property type="evidence" value="ECO:0007669"/>
    <property type="project" value="UniProtKB-UniRule"/>
</dbReference>
<gene>
    <name evidence="10 14" type="primary">miaA</name>
    <name evidence="14" type="ORF">KIH39_02195</name>
</gene>
<dbReference type="Gene3D" id="1.10.20.140">
    <property type="match status" value="1"/>
</dbReference>
<dbReference type="EC" id="2.5.1.75" evidence="10"/>
<proteinExistence type="inferred from homology"/>
<evidence type="ECO:0000256" key="9">
    <source>
        <dbReference type="ARBA" id="ARBA00049563"/>
    </source>
</evidence>
<comment type="caution">
    <text evidence="10">Lacks conserved residue(s) required for the propagation of feature annotation.</text>
</comment>
<name>A0A8E6EVL4_9BACT</name>
<keyword evidence="5 10" id="KW-0819">tRNA processing</keyword>
<evidence type="ECO:0000313" key="15">
    <source>
        <dbReference type="Proteomes" id="UP000676194"/>
    </source>
</evidence>
<evidence type="ECO:0000256" key="4">
    <source>
        <dbReference type="ARBA" id="ARBA00022679"/>
    </source>
</evidence>
<comment type="cofactor">
    <cofactor evidence="1 10">
        <name>Mg(2+)</name>
        <dbReference type="ChEBI" id="CHEBI:18420"/>
    </cofactor>
</comment>
<evidence type="ECO:0000256" key="1">
    <source>
        <dbReference type="ARBA" id="ARBA00001946"/>
    </source>
</evidence>
<dbReference type="Gene3D" id="3.40.50.300">
    <property type="entry name" value="P-loop containing nucleotide triphosphate hydrolases"/>
    <property type="match status" value="1"/>
</dbReference>
<evidence type="ECO:0000256" key="7">
    <source>
        <dbReference type="ARBA" id="ARBA00022840"/>
    </source>
</evidence>
<evidence type="ECO:0000256" key="12">
    <source>
        <dbReference type="RuleBase" id="RU003784"/>
    </source>
</evidence>
<dbReference type="EMBL" id="CP074694">
    <property type="protein sequence ID" value="QVL32752.1"/>
    <property type="molecule type" value="Genomic_DNA"/>
</dbReference>
<comment type="subunit">
    <text evidence="10">Monomer.</text>
</comment>
<sequence>MLPAFHDCLILTGPTASGKSALAMEFARKANAEILAMDSMTLYRGMDIGTAKPTPEDQKQVPHHLLDVLDPTESASVAWWLKQAEQKAEEIRQRGRRPLFVGGTPFYLKAMVHGLFDSPVVDPAIRKELEREAAELGAPALHEELVKVDRKTAERLHPNDAQRIVRALEVYRQTGKPLSELQTQAWFEKKPEPLPMVEDSPQILVLNLDREKLYERINSRVDVMIQQGWLEEVRSLFAHYPNISREASQAVGYGILKSHLEDKVDLGTALELIKTKTRQFAKHQLTWFRNSTYCLEVEIAEVFLKWNKFML</sequence>
<feature type="binding site" evidence="10">
    <location>
        <begin position="15"/>
        <end position="20"/>
    </location>
    <ligand>
        <name>substrate</name>
    </ligand>
</feature>